<keyword evidence="2" id="KW-1185">Reference proteome</keyword>
<dbReference type="EMBL" id="FRBI01000038">
    <property type="protein sequence ID" value="SHN32838.1"/>
    <property type="molecule type" value="Genomic_DNA"/>
</dbReference>
<evidence type="ECO:0000313" key="2">
    <source>
        <dbReference type="Proteomes" id="UP000184111"/>
    </source>
</evidence>
<evidence type="ECO:0000313" key="1">
    <source>
        <dbReference type="EMBL" id="SHN32838.1"/>
    </source>
</evidence>
<protein>
    <submittedName>
        <fullName evidence="1">Uncharacterized protein</fullName>
    </submittedName>
</protein>
<sequence length="75" mass="7541">MTTRIDGSVVIGSISSNASAPTAYDTVVVDNPTAGTYNVTLPAGTWTKVLDTTGAVSVAGSTTCAGQSVTVYKKN</sequence>
<proteinExistence type="predicted"/>
<dbReference type="Proteomes" id="UP000184111">
    <property type="component" value="Unassembled WGS sequence"/>
</dbReference>
<accession>A0A1M7QNY8</accession>
<reference evidence="1 2" key="1">
    <citation type="submission" date="2016-11" db="EMBL/GenBank/DDBJ databases">
        <authorList>
            <person name="Jaros S."/>
            <person name="Januszkiewicz K."/>
            <person name="Wedrychowicz H."/>
        </authorList>
    </citation>
    <scope>NUCLEOTIDE SEQUENCE [LARGE SCALE GENOMIC DNA]</scope>
    <source>
        <strain evidence="1 2">CGMCC 4.2025</strain>
    </source>
</reference>
<gene>
    <name evidence="1" type="ORF">SAMN05216499_13839</name>
</gene>
<name>A0A1M7QNY8_9ACTN</name>
<dbReference type="OrthoDB" id="9805159at2"/>
<dbReference type="AlphaFoldDB" id="A0A1M7QNY8"/>
<dbReference type="RefSeq" id="WP_073502701.1">
    <property type="nucleotide sequence ID" value="NZ_FRBI01000038.1"/>
</dbReference>
<dbReference type="STRING" id="310782.SAMN05216499_13839"/>
<organism evidence="1 2">
    <name type="scientific">Actinacidiphila paucisporea</name>
    <dbReference type="NCBI Taxonomy" id="310782"/>
    <lineage>
        <taxon>Bacteria</taxon>
        <taxon>Bacillati</taxon>
        <taxon>Actinomycetota</taxon>
        <taxon>Actinomycetes</taxon>
        <taxon>Kitasatosporales</taxon>
        <taxon>Streptomycetaceae</taxon>
        <taxon>Actinacidiphila</taxon>
    </lineage>
</organism>